<name>C4XG04_MYCFP</name>
<dbReference type="HAMAP" id="MF_01326_B">
    <property type="entry name" value="Ribosomal_uL24_B"/>
    <property type="match status" value="1"/>
</dbReference>
<comment type="function">
    <text evidence="5">One of the proteins that surrounds the polypeptide exit tunnel on the outside of the subunit.</text>
</comment>
<comment type="subunit">
    <text evidence="5">Part of the 50S ribosomal subunit.</text>
</comment>
<evidence type="ECO:0000313" key="9">
    <source>
        <dbReference type="Proteomes" id="UP000006810"/>
    </source>
</evidence>
<dbReference type="CDD" id="cd06089">
    <property type="entry name" value="KOW_RPL26"/>
    <property type="match status" value="1"/>
</dbReference>
<dbReference type="PANTHER" id="PTHR12903">
    <property type="entry name" value="MITOCHONDRIAL RIBOSOMAL PROTEIN L24"/>
    <property type="match status" value="1"/>
</dbReference>
<dbReference type="GO" id="GO:1990904">
    <property type="term" value="C:ribonucleoprotein complex"/>
    <property type="evidence" value="ECO:0007669"/>
    <property type="project" value="UniProtKB-KW"/>
</dbReference>
<dbReference type="HOGENOM" id="CLU_093315_2_2_14"/>
<feature type="domain" description="KOW" evidence="7">
    <location>
        <begin position="9"/>
        <end position="36"/>
    </location>
</feature>
<dbReference type="GO" id="GO:0019843">
    <property type="term" value="F:rRNA binding"/>
    <property type="evidence" value="ECO:0007669"/>
    <property type="project" value="UniProtKB-UniRule"/>
</dbReference>
<comment type="function">
    <text evidence="5">One of two assembly initiator proteins, it binds directly to the 5'-end of the 23S rRNA, where it nucleates assembly of the 50S subunit.</text>
</comment>
<comment type="similarity">
    <text evidence="1 5 6">Belongs to the universal ribosomal protein uL24 family.</text>
</comment>
<dbReference type="GO" id="GO:0003735">
    <property type="term" value="F:structural constituent of ribosome"/>
    <property type="evidence" value="ECO:0007669"/>
    <property type="project" value="InterPro"/>
</dbReference>
<keyword evidence="5" id="KW-0699">rRNA-binding</keyword>
<evidence type="ECO:0000259" key="7">
    <source>
        <dbReference type="SMART" id="SM00739"/>
    </source>
</evidence>
<sequence length="113" mass="12487">MKKVIMKLKLKKNDEVIVIAGSNKGKIGRIIRTNFKTNRAYVKDVNVVTKHVKPSQSNTEGSIKNVEAPIHISNLAIVTKKATKSGAAQYSKVGFKVKGNTKVRVARKTKKEI</sequence>
<dbReference type="SUPFAM" id="SSF50104">
    <property type="entry name" value="Translation proteins SH3-like domain"/>
    <property type="match status" value="1"/>
</dbReference>
<reference evidence="8 9" key="1">
    <citation type="journal article" date="2009" name="Curr. Microbiol.">
        <title>Molecular cloning and expression of a novel cholinephosphotransferase involved in glycoglycerophospholipid biosynthesis of Mycoplasma fermentans.</title>
        <authorList>
            <person name="Ishida N."/>
            <person name="Irikura D."/>
            <person name="Matsuda K."/>
            <person name="Sato S."/>
            <person name="Asano K."/>
        </authorList>
    </citation>
    <scope>NUCLEOTIDE SEQUENCE [LARGE SCALE GENOMIC DNA]</scope>
    <source>
        <strain evidence="9">ATCC 19989 / NBRC 14854 / NCTC 10117 / PG18</strain>
    </source>
</reference>
<evidence type="ECO:0000313" key="8">
    <source>
        <dbReference type="EMBL" id="BAH70076.1"/>
    </source>
</evidence>
<gene>
    <name evidence="5" type="primary">rplX</name>
    <name evidence="8" type="ordered locus">MBIO_0811</name>
</gene>
<dbReference type="InterPro" id="IPR008991">
    <property type="entry name" value="Translation_prot_SH3-like_sf"/>
</dbReference>
<dbReference type="InterPro" id="IPR005824">
    <property type="entry name" value="KOW"/>
</dbReference>
<keyword evidence="3 5" id="KW-0687">Ribonucleoprotein</keyword>
<dbReference type="EMBL" id="AP009608">
    <property type="protein sequence ID" value="BAH70076.1"/>
    <property type="molecule type" value="Genomic_DNA"/>
</dbReference>
<dbReference type="eggNOG" id="COG0198">
    <property type="taxonomic scope" value="Bacteria"/>
</dbReference>
<dbReference type="InterPro" id="IPR041988">
    <property type="entry name" value="Ribosomal_uL24_KOW"/>
</dbReference>
<evidence type="ECO:0000256" key="3">
    <source>
        <dbReference type="ARBA" id="ARBA00023274"/>
    </source>
</evidence>
<dbReference type="Gene3D" id="2.30.30.30">
    <property type="match status" value="1"/>
</dbReference>
<keyword evidence="5" id="KW-0694">RNA-binding</keyword>
<keyword evidence="2 5" id="KW-0689">Ribosomal protein</keyword>
<dbReference type="InterPro" id="IPR003256">
    <property type="entry name" value="Ribosomal_uL24"/>
</dbReference>
<dbReference type="Pfam" id="PF17136">
    <property type="entry name" value="ribosomal_L24"/>
    <property type="match status" value="1"/>
</dbReference>
<dbReference type="KEGG" id="mfp:MBIO_0811"/>
<evidence type="ECO:0000256" key="4">
    <source>
        <dbReference type="ARBA" id="ARBA00035206"/>
    </source>
</evidence>
<dbReference type="InterPro" id="IPR014722">
    <property type="entry name" value="Rib_uL2_dom2"/>
</dbReference>
<dbReference type="NCBIfam" id="TIGR01079">
    <property type="entry name" value="rplX_bact"/>
    <property type="match status" value="1"/>
</dbReference>
<dbReference type="InterPro" id="IPR057264">
    <property type="entry name" value="Ribosomal_uL24_C"/>
</dbReference>
<dbReference type="Pfam" id="PF00467">
    <property type="entry name" value="KOW"/>
    <property type="match status" value="1"/>
</dbReference>
<dbReference type="GO" id="GO:0005840">
    <property type="term" value="C:ribosome"/>
    <property type="evidence" value="ECO:0007669"/>
    <property type="project" value="UniProtKB-KW"/>
</dbReference>
<dbReference type="PATRIC" id="fig|496833.3.peg.405"/>
<dbReference type="SMART" id="SM00739">
    <property type="entry name" value="KOW"/>
    <property type="match status" value="1"/>
</dbReference>
<evidence type="ECO:0000256" key="2">
    <source>
        <dbReference type="ARBA" id="ARBA00022980"/>
    </source>
</evidence>
<dbReference type="PROSITE" id="PS01108">
    <property type="entry name" value="RIBOSOMAL_L24"/>
    <property type="match status" value="1"/>
</dbReference>
<evidence type="ECO:0000256" key="1">
    <source>
        <dbReference type="ARBA" id="ARBA00010618"/>
    </source>
</evidence>
<accession>C4XG04</accession>
<dbReference type="GO" id="GO:0006412">
    <property type="term" value="P:translation"/>
    <property type="evidence" value="ECO:0007669"/>
    <property type="project" value="UniProtKB-UniRule"/>
</dbReference>
<dbReference type="Proteomes" id="UP000006810">
    <property type="component" value="Chromosome"/>
</dbReference>
<evidence type="ECO:0000256" key="6">
    <source>
        <dbReference type="RuleBase" id="RU003477"/>
    </source>
</evidence>
<protein>
    <recommendedName>
        <fullName evidence="4 5">Large ribosomal subunit protein uL24</fullName>
    </recommendedName>
</protein>
<proteinExistence type="inferred from homology"/>
<organism evidence="8 9">
    <name type="scientific">Mycoplasmopsis fermentans (strain ATCC 19989 / NBRC 14854 / NCTC 10117 / PG18)</name>
    <name type="common">Mycoplasma fermentans</name>
    <dbReference type="NCBI Taxonomy" id="496833"/>
    <lineage>
        <taxon>Bacteria</taxon>
        <taxon>Bacillati</taxon>
        <taxon>Mycoplasmatota</taxon>
        <taxon>Mycoplasmoidales</taxon>
        <taxon>Metamycoplasmataceae</taxon>
        <taxon>Mycoplasmopsis</taxon>
    </lineage>
</organism>
<dbReference type="InterPro" id="IPR005825">
    <property type="entry name" value="Ribosomal_uL24_CS"/>
</dbReference>
<keyword evidence="9" id="KW-1185">Reference proteome</keyword>
<evidence type="ECO:0000256" key="5">
    <source>
        <dbReference type="HAMAP-Rule" id="MF_01326"/>
    </source>
</evidence>
<dbReference type="AlphaFoldDB" id="C4XG04"/>